<evidence type="ECO:0000256" key="1">
    <source>
        <dbReference type="ARBA" id="ARBA00004141"/>
    </source>
</evidence>
<reference evidence="13" key="1">
    <citation type="journal article" date="2023" name="Mol. Biol. Evol.">
        <title>Third-Generation Sequencing Reveals the Adaptive Role of the Epigenome in Three Deep-Sea Polychaetes.</title>
        <authorList>
            <person name="Perez M."/>
            <person name="Aroh O."/>
            <person name="Sun Y."/>
            <person name="Lan Y."/>
            <person name="Juniper S.K."/>
            <person name="Young C.R."/>
            <person name="Angers B."/>
            <person name="Qian P.Y."/>
        </authorList>
    </citation>
    <scope>NUCLEOTIDE SEQUENCE</scope>
    <source>
        <strain evidence="13">R07B-5</strain>
    </source>
</reference>
<dbReference type="PANTHER" id="PTHR45695:SF9">
    <property type="entry name" value="LEUCOKININ RECEPTOR"/>
    <property type="match status" value="1"/>
</dbReference>
<dbReference type="GO" id="GO:0005886">
    <property type="term" value="C:plasma membrane"/>
    <property type="evidence" value="ECO:0007669"/>
    <property type="project" value="TreeGrafter"/>
</dbReference>
<keyword evidence="3 9" id="KW-0812">Transmembrane</keyword>
<evidence type="ECO:0000256" key="6">
    <source>
        <dbReference type="ARBA" id="ARBA00023136"/>
    </source>
</evidence>
<keyword evidence="8 9" id="KW-0807">Transducer</keyword>
<proteinExistence type="inferred from homology"/>
<dbReference type="PROSITE" id="PS50262">
    <property type="entry name" value="G_PROTEIN_RECEP_F1_2"/>
    <property type="match status" value="1"/>
</dbReference>
<evidence type="ECO:0000259" key="12">
    <source>
        <dbReference type="PROSITE" id="PS50262"/>
    </source>
</evidence>
<dbReference type="SUPFAM" id="SSF81321">
    <property type="entry name" value="Family A G protein-coupled receptor-like"/>
    <property type="match status" value="1"/>
</dbReference>
<evidence type="ECO:0000256" key="10">
    <source>
        <dbReference type="SAM" id="MobiDB-lite"/>
    </source>
</evidence>
<dbReference type="EMBL" id="JAODUO010000410">
    <property type="protein sequence ID" value="KAK2181124.1"/>
    <property type="molecule type" value="Genomic_DNA"/>
</dbReference>
<dbReference type="InterPro" id="IPR000611">
    <property type="entry name" value="NPY_rcpt"/>
</dbReference>
<dbReference type="Proteomes" id="UP001209878">
    <property type="component" value="Unassembled WGS sequence"/>
</dbReference>
<evidence type="ECO:0000313" key="13">
    <source>
        <dbReference type="EMBL" id="KAK2181124.1"/>
    </source>
</evidence>
<feature type="region of interest" description="Disordered" evidence="10">
    <location>
        <begin position="280"/>
        <end position="303"/>
    </location>
</feature>
<keyword evidence="6 11" id="KW-0472">Membrane</keyword>
<evidence type="ECO:0000256" key="7">
    <source>
        <dbReference type="ARBA" id="ARBA00023170"/>
    </source>
</evidence>
<accession>A0AAD9L137</accession>
<sequence length="303" mass="33525">MSSDMYVLCNKTSVGGYAMPVGVGPTLQSYYSGLEDGTMTMSANTTDSDGEELFYVPPGLVALLSVLYGTISVITVIGNALVVIVIMRNRHMQTVTNFFIGNLSVADVALGILSIPFQFQAALLQRWDLPHFLCPAAPFVKQLSVNVSIITLTLIAVDRYFAVVHPLRPKCQSRLAGTVMTVVWIFSVLSSIPTAVVFRVAFVPTGRGRFKPFCRPVYPSLSGVDLGHVYRLYLVAVQYFLPLLIITGAYVRIIREIWMTQTPGSAQDARDRLLNRNKRKVSATDQLGPKLRDQASWSRRFPQ</sequence>
<comment type="caution">
    <text evidence="13">The sequence shown here is derived from an EMBL/GenBank/DDBJ whole genome shotgun (WGS) entry which is preliminary data.</text>
</comment>
<feature type="transmembrane region" description="Helical" evidence="11">
    <location>
        <begin position="98"/>
        <end position="119"/>
    </location>
</feature>
<evidence type="ECO:0000256" key="8">
    <source>
        <dbReference type="ARBA" id="ARBA00023224"/>
    </source>
</evidence>
<dbReference type="PANTHER" id="PTHR45695">
    <property type="entry name" value="LEUCOKININ RECEPTOR-RELATED"/>
    <property type="match status" value="1"/>
</dbReference>
<evidence type="ECO:0000256" key="2">
    <source>
        <dbReference type="ARBA" id="ARBA00010663"/>
    </source>
</evidence>
<feature type="transmembrane region" description="Helical" evidence="11">
    <location>
        <begin position="178"/>
        <end position="202"/>
    </location>
</feature>
<feature type="domain" description="G-protein coupled receptors family 1 profile" evidence="12">
    <location>
        <begin position="78"/>
        <end position="303"/>
    </location>
</feature>
<protein>
    <recommendedName>
        <fullName evidence="12">G-protein coupled receptors family 1 profile domain-containing protein</fullName>
    </recommendedName>
</protein>
<comment type="subcellular location">
    <subcellularLocation>
        <location evidence="1">Membrane</location>
        <topology evidence="1">Multi-pass membrane protein</topology>
    </subcellularLocation>
</comment>
<dbReference type="PRINTS" id="PR00237">
    <property type="entry name" value="GPCRRHODOPSN"/>
</dbReference>
<dbReference type="InterPro" id="IPR017452">
    <property type="entry name" value="GPCR_Rhodpsn_7TM"/>
</dbReference>
<dbReference type="InterPro" id="IPR000276">
    <property type="entry name" value="GPCR_Rhodpsn"/>
</dbReference>
<keyword evidence="5 9" id="KW-0297">G-protein coupled receptor</keyword>
<dbReference type="Pfam" id="PF00001">
    <property type="entry name" value="7tm_1"/>
    <property type="match status" value="1"/>
</dbReference>
<evidence type="ECO:0000313" key="14">
    <source>
        <dbReference type="Proteomes" id="UP001209878"/>
    </source>
</evidence>
<name>A0AAD9L137_RIDPI</name>
<dbReference type="PROSITE" id="PS00237">
    <property type="entry name" value="G_PROTEIN_RECEP_F1_1"/>
    <property type="match status" value="1"/>
</dbReference>
<keyword evidence="4 11" id="KW-1133">Transmembrane helix</keyword>
<dbReference type="GO" id="GO:0004983">
    <property type="term" value="F:neuropeptide Y receptor activity"/>
    <property type="evidence" value="ECO:0007669"/>
    <property type="project" value="InterPro"/>
</dbReference>
<comment type="similarity">
    <text evidence="2 9">Belongs to the G-protein coupled receptor 1 family.</text>
</comment>
<keyword evidence="7 9" id="KW-0675">Receptor</keyword>
<evidence type="ECO:0000256" key="9">
    <source>
        <dbReference type="RuleBase" id="RU000688"/>
    </source>
</evidence>
<dbReference type="PRINTS" id="PR01012">
    <property type="entry name" value="NRPEPTIDEYR"/>
</dbReference>
<evidence type="ECO:0000256" key="11">
    <source>
        <dbReference type="SAM" id="Phobius"/>
    </source>
</evidence>
<feature type="transmembrane region" description="Helical" evidence="11">
    <location>
        <begin position="60"/>
        <end position="86"/>
    </location>
</feature>
<organism evidence="13 14">
    <name type="scientific">Ridgeia piscesae</name>
    <name type="common">Tubeworm</name>
    <dbReference type="NCBI Taxonomy" id="27915"/>
    <lineage>
        <taxon>Eukaryota</taxon>
        <taxon>Metazoa</taxon>
        <taxon>Spiralia</taxon>
        <taxon>Lophotrochozoa</taxon>
        <taxon>Annelida</taxon>
        <taxon>Polychaeta</taxon>
        <taxon>Sedentaria</taxon>
        <taxon>Canalipalpata</taxon>
        <taxon>Sabellida</taxon>
        <taxon>Siboglinidae</taxon>
        <taxon>Ridgeia</taxon>
    </lineage>
</organism>
<evidence type="ECO:0000256" key="5">
    <source>
        <dbReference type="ARBA" id="ARBA00023040"/>
    </source>
</evidence>
<gene>
    <name evidence="13" type="ORF">NP493_410g04039</name>
</gene>
<feature type="transmembrane region" description="Helical" evidence="11">
    <location>
        <begin position="139"/>
        <end position="157"/>
    </location>
</feature>
<dbReference type="AlphaFoldDB" id="A0AAD9L137"/>
<evidence type="ECO:0000256" key="3">
    <source>
        <dbReference type="ARBA" id="ARBA00022692"/>
    </source>
</evidence>
<evidence type="ECO:0000256" key="4">
    <source>
        <dbReference type="ARBA" id="ARBA00022989"/>
    </source>
</evidence>
<feature type="transmembrane region" description="Helical" evidence="11">
    <location>
        <begin position="230"/>
        <end position="251"/>
    </location>
</feature>
<dbReference type="Gene3D" id="1.20.1070.10">
    <property type="entry name" value="Rhodopsin 7-helix transmembrane proteins"/>
    <property type="match status" value="1"/>
</dbReference>
<keyword evidence="14" id="KW-1185">Reference proteome</keyword>